<dbReference type="Proteomes" id="UP000550086">
    <property type="component" value="Unassembled WGS sequence"/>
</dbReference>
<gene>
    <name evidence="3" type="primary">Gzmb</name>
    <name evidence="3" type="ORF">JACJAC_R00406</name>
</gene>
<sequence>GRIIGGSEAKPHSWQYMAYLSTGKSRCGGFLIRPDAVLSAAHCVAGKTNVNITVTLGAHNVTKQEQSQQKFRVGHWVIHPNYSPATSKNDIMLLK</sequence>
<evidence type="ECO:0000256" key="1">
    <source>
        <dbReference type="ARBA" id="ARBA00023157"/>
    </source>
</evidence>
<evidence type="ECO:0000313" key="3">
    <source>
        <dbReference type="EMBL" id="NXS90808.1"/>
    </source>
</evidence>
<dbReference type="FunFam" id="2.40.10.10:FF:000005">
    <property type="entry name" value="Serine protease 37"/>
    <property type="match status" value="1"/>
</dbReference>
<proteinExistence type="predicted"/>
<reference evidence="3 4" key="1">
    <citation type="submission" date="2019-09" db="EMBL/GenBank/DDBJ databases">
        <title>Bird 10,000 Genomes (B10K) Project - Family phase.</title>
        <authorList>
            <person name="Zhang G."/>
        </authorList>
    </citation>
    <scope>NUCLEOTIDE SEQUENCE [LARGE SCALE GENOMIC DNA]</scope>
    <source>
        <strain evidence="3">B10K-DU-002-59</strain>
        <tissue evidence="3">Muscle</tissue>
    </source>
</reference>
<evidence type="ECO:0000259" key="2">
    <source>
        <dbReference type="PROSITE" id="PS50240"/>
    </source>
</evidence>
<dbReference type="PANTHER" id="PTHR24271:SF50">
    <property type="match status" value="1"/>
</dbReference>
<dbReference type="PROSITE" id="PS00134">
    <property type="entry name" value="TRYPSIN_HIS"/>
    <property type="match status" value="1"/>
</dbReference>
<keyword evidence="1" id="KW-1015">Disulfide bond</keyword>
<dbReference type="AlphaFoldDB" id="A0A7L2Y975"/>
<dbReference type="GO" id="GO:0004252">
    <property type="term" value="F:serine-type endopeptidase activity"/>
    <property type="evidence" value="ECO:0007669"/>
    <property type="project" value="InterPro"/>
</dbReference>
<dbReference type="EMBL" id="VZTM01000890">
    <property type="protein sequence ID" value="NXS90808.1"/>
    <property type="molecule type" value="Genomic_DNA"/>
</dbReference>
<dbReference type="InterPro" id="IPR001314">
    <property type="entry name" value="Peptidase_S1A"/>
</dbReference>
<dbReference type="InterPro" id="IPR001254">
    <property type="entry name" value="Trypsin_dom"/>
</dbReference>
<feature type="non-terminal residue" evidence="3">
    <location>
        <position position="1"/>
    </location>
</feature>
<protein>
    <submittedName>
        <fullName evidence="3">GRAB protein</fullName>
    </submittedName>
</protein>
<dbReference type="PROSITE" id="PS50240">
    <property type="entry name" value="TRYPSIN_DOM"/>
    <property type="match status" value="1"/>
</dbReference>
<keyword evidence="4" id="KW-1185">Reference proteome</keyword>
<dbReference type="GO" id="GO:0006508">
    <property type="term" value="P:proteolysis"/>
    <property type="evidence" value="ECO:0007669"/>
    <property type="project" value="InterPro"/>
</dbReference>
<feature type="non-terminal residue" evidence="3">
    <location>
        <position position="95"/>
    </location>
</feature>
<dbReference type="Gene3D" id="2.40.10.10">
    <property type="entry name" value="Trypsin-like serine proteases"/>
    <property type="match status" value="2"/>
</dbReference>
<dbReference type="SUPFAM" id="SSF50494">
    <property type="entry name" value="Trypsin-like serine proteases"/>
    <property type="match status" value="1"/>
</dbReference>
<dbReference type="PRINTS" id="PR00722">
    <property type="entry name" value="CHYMOTRYPSIN"/>
</dbReference>
<dbReference type="PANTHER" id="PTHR24271">
    <property type="entry name" value="KALLIKREIN-RELATED"/>
    <property type="match status" value="1"/>
</dbReference>
<organism evidence="3 4">
    <name type="scientific">Jacana jacana</name>
    <name type="common">Wattled jacana</name>
    <name type="synonym">Parra jacana</name>
    <dbReference type="NCBI Taxonomy" id="54508"/>
    <lineage>
        <taxon>Eukaryota</taxon>
        <taxon>Metazoa</taxon>
        <taxon>Chordata</taxon>
        <taxon>Craniata</taxon>
        <taxon>Vertebrata</taxon>
        <taxon>Euteleostomi</taxon>
        <taxon>Archelosauria</taxon>
        <taxon>Archosauria</taxon>
        <taxon>Dinosauria</taxon>
        <taxon>Saurischia</taxon>
        <taxon>Theropoda</taxon>
        <taxon>Coelurosauria</taxon>
        <taxon>Aves</taxon>
        <taxon>Neognathae</taxon>
        <taxon>Neoaves</taxon>
        <taxon>Charadriiformes</taxon>
        <taxon>Jacanidae</taxon>
        <taxon>Jacana</taxon>
    </lineage>
</organism>
<dbReference type="InterPro" id="IPR043504">
    <property type="entry name" value="Peptidase_S1_PA_chymotrypsin"/>
</dbReference>
<accession>A0A7L2Y975</accession>
<dbReference type="Pfam" id="PF00089">
    <property type="entry name" value="Trypsin"/>
    <property type="match status" value="1"/>
</dbReference>
<name>A0A7L2Y975_JACJC</name>
<dbReference type="InterPro" id="IPR009003">
    <property type="entry name" value="Peptidase_S1_PA"/>
</dbReference>
<comment type="caution">
    <text evidence="3">The sequence shown here is derived from an EMBL/GenBank/DDBJ whole genome shotgun (WGS) entry which is preliminary data.</text>
</comment>
<evidence type="ECO:0000313" key="4">
    <source>
        <dbReference type="Proteomes" id="UP000550086"/>
    </source>
</evidence>
<dbReference type="OrthoDB" id="5565075at2759"/>
<feature type="domain" description="Peptidase S1" evidence="2">
    <location>
        <begin position="3"/>
        <end position="95"/>
    </location>
</feature>
<dbReference type="InterPro" id="IPR018114">
    <property type="entry name" value="TRYPSIN_HIS"/>
</dbReference>